<sequence>MSTAWCNMSTNILYLSLAEENDSKELIQYILARMKINSSAQYIGSDARMVTGANRGMKQDIVDQLCEVCEQQI</sequence>
<reference evidence="2" key="1">
    <citation type="journal article" date="2015" name="Nat. Genet.">
        <title>The genome and transcriptome of the zoonotic hookworm Ancylostoma ceylanicum identify infection-specific gene families.</title>
        <authorList>
            <person name="Schwarz E.M."/>
            <person name="Hu Y."/>
            <person name="Antoshechkin I."/>
            <person name="Miller M.M."/>
            <person name="Sternberg P.W."/>
            <person name="Aroian R.V."/>
        </authorList>
    </citation>
    <scope>NUCLEOTIDE SEQUENCE</scope>
    <source>
        <strain evidence="2">HY135</strain>
    </source>
</reference>
<comment type="caution">
    <text evidence="1">The sequence shown here is derived from an EMBL/GenBank/DDBJ whole genome shotgun (WGS) entry which is preliminary data.</text>
</comment>
<name>A0A016T2G6_9BILA</name>
<proteinExistence type="predicted"/>
<accession>A0A016T2G6</accession>
<dbReference type="AlphaFoldDB" id="A0A016T2G6"/>
<gene>
    <name evidence="1" type="primary">Acey_s0146.g2516</name>
    <name evidence="1" type="ORF">Y032_0146g2516</name>
</gene>
<dbReference type="Proteomes" id="UP000024635">
    <property type="component" value="Unassembled WGS sequence"/>
</dbReference>
<dbReference type="EMBL" id="JARK01001482">
    <property type="protein sequence ID" value="EYB96811.1"/>
    <property type="molecule type" value="Genomic_DNA"/>
</dbReference>
<evidence type="ECO:0000313" key="1">
    <source>
        <dbReference type="EMBL" id="EYB96811.1"/>
    </source>
</evidence>
<evidence type="ECO:0000313" key="2">
    <source>
        <dbReference type="Proteomes" id="UP000024635"/>
    </source>
</evidence>
<organism evidence="1 2">
    <name type="scientific">Ancylostoma ceylanicum</name>
    <dbReference type="NCBI Taxonomy" id="53326"/>
    <lineage>
        <taxon>Eukaryota</taxon>
        <taxon>Metazoa</taxon>
        <taxon>Ecdysozoa</taxon>
        <taxon>Nematoda</taxon>
        <taxon>Chromadorea</taxon>
        <taxon>Rhabditida</taxon>
        <taxon>Rhabditina</taxon>
        <taxon>Rhabditomorpha</taxon>
        <taxon>Strongyloidea</taxon>
        <taxon>Ancylostomatidae</taxon>
        <taxon>Ancylostomatinae</taxon>
        <taxon>Ancylostoma</taxon>
    </lineage>
</organism>
<protein>
    <submittedName>
        <fullName evidence="1">Uncharacterized protein</fullName>
    </submittedName>
</protein>
<keyword evidence="2" id="KW-1185">Reference proteome</keyword>